<feature type="binding site" evidence="11">
    <location>
        <position position="113"/>
    </location>
    <ligand>
        <name>ATP</name>
        <dbReference type="ChEBI" id="CHEBI:30616"/>
    </ligand>
</feature>
<evidence type="ECO:0000313" key="15">
    <source>
        <dbReference type="EMBL" id="MFC6038542.1"/>
    </source>
</evidence>
<reference evidence="16" key="1">
    <citation type="journal article" date="2019" name="Int. J. Syst. Evol. Microbiol.">
        <title>The Global Catalogue of Microorganisms (GCM) 10K type strain sequencing project: providing services to taxonomists for standard genome sequencing and annotation.</title>
        <authorList>
            <consortium name="The Broad Institute Genomics Platform"/>
            <consortium name="The Broad Institute Genome Sequencing Center for Infectious Disease"/>
            <person name="Wu L."/>
            <person name="Ma J."/>
        </authorList>
    </citation>
    <scope>NUCLEOTIDE SEQUENCE [LARGE SCALE GENOMIC DNA]</scope>
    <source>
        <strain evidence="16">CCUG 54527</strain>
    </source>
</reference>
<dbReference type="RefSeq" id="WP_377732564.1">
    <property type="nucleotide sequence ID" value="NZ_JBHSRI010000002.1"/>
</dbReference>
<comment type="caution">
    <text evidence="15">The sequence shown here is derived from an EMBL/GenBank/DDBJ whole genome shotgun (WGS) entry which is preliminary data.</text>
</comment>
<feature type="binding site" evidence="11">
    <location>
        <position position="165"/>
    </location>
    <ligand>
        <name>ATP</name>
        <dbReference type="ChEBI" id="CHEBI:30616"/>
    </ligand>
</feature>
<accession>A0ABW1L6L2</accession>
<feature type="binding site" evidence="11">
    <location>
        <position position="159"/>
    </location>
    <ligand>
        <name>CTP</name>
        <dbReference type="ChEBI" id="CHEBI:37563"/>
    </ligand>
</feature>
<proteinExistence type="inferred from homology"/>
<feature type="binding site" evidence="11">
    <location>
        <position position="29"/>
    </location>
    <ligand>
        <name>ATP</name>
        <dbReference type="ChEBI" id="CHEBI:30616"/>
    </ligand>
</feature>
<comment type="miscellaneous">
    <text evidence="11">A single active site specifically recognizes both ATP and CTP and is responsible for their addition.</text>
</comment>
<keyword evidence="9 11" id="KW-0460">Magnesium</keyword>
<feature type="domain" description="Poly A polymerase head" evidence="12">
    <location>
        <begin position="26"/>
        <end position="144"/>
    </location>
</feature>
<feature type="binding site" evidence="11">
    <location>
        <position position="32"/>
    </location>
    <ligand>
        <name>ATP</name>
        <dbReference type="ChEBI" id="CHEBI:30616"/>
    </ligand>
</feature>
<evidence type="ECO:0000256" key="9">
    <source>
        <dbReference type="ARBA" id="ARBA00022842"/>
    </source>
</evidence>
<dbReference type="InterPro" id="IPR032810">
    <property type="entry name" value="CCA-adding_enz_C"/>
</dbReference>
<evidence type="ECO:0000256" key="8">
    <source>
        <dbReference type="ARBA" id="ARBA00022840"/>
    </source>
</evidence>
<feature type="binding site" evidence="11">
    <location>
        <position position="162"/>
    </location>
    <ligand>
        <name>ATP</name>
        <dbReference type="ChEBI" id="CHEBI:30616"/>
    </ligand>
</feature>
<dbReference type="SUPFAM" id="SSF81891">
    <property type="entry name" value="Poly A polymerase C-terminal region-like"/>
    <property type="match status" value="1"/>
</dbReference>
<dbReference type="Gene3D" id="1.10.110.30">
    <property type="match status" value="1"/>
</dbReference>
<dbReference type="Gene3D" id="1.10.246.80">
    <property type="match status" value="1"/>
</dbReference>
<evidence type="ECO:0000313" key="16">
    <source>
        <dbReference type="Proteomes" id="UP001596170"/>
    </source>
</evidence>
<keyword evidence="5 11" id="KW-0479">Metal-binding</keyword>
<dbReference type="Proteomes" id="UP001596170">
    <property type="component" value="Unassembled WGS sequence"/>
</dbReference>
<evidence type="ECO:0000256" key="5">
    <source>
        <dbReference type="ARBA" id="ARBA00022723"/>
    </source>
</evidence>
<dbReference type="Pfam" id="PF01743">
    <property type="entry name" value="PolyA_pol"/>
    <property type="match status" value="1"/>
</dbReference>
<evidence type="ECO:0000256" key="2">
    <source>
        <dbReference type="ARBA" id="ARBA00022679"/>
    </source>
</evidence>
<dbReference type="CDD" id="cd05398">
    <property type="entry name" value="NT_ClassII-CCAase"/>
    <property type="match status" value="1"/>
</dbReference>
<keyword evidence="7 11" id="KW-0692">RNA repair</keyword>
<comment type="subunit">
    <text evidence="11">Homodimer.</text>
</comment>
<feature type="binding site" evidence="11">
    <location>
        <position position="156"/>
    </location>
    <ligand>
        <name>ATP</name>
        <dbReference type="ChEBI" id="CHEBI:30616"/>
    </ligand>
</feature>
<keyword evidence="4 11" id="KW-0548">Nucleotidyltransferase</keyword>
<name>A0ABW1L6L2_9BACL</name>
<evidence type="ECO:0000256" key="4">
    <source>
        <dbReference type="ARBA" id="ARBA00022695"/>
    </source>
</evidence>
<feature type="domain" description="CCA-adding enzyme C-terminal" evidence="14">
    <location>
        <begin position="247"/>
        <end position="390"/>
    </location>
</feature>
<evidence type="ECO:0000256" key="10">
    <source>
        <dbReference type="ARBA" id="ARBA00022884"/>
    </source>
</evidence>
<dbReference type="SUPFAM" id="SSF81301">
    <property type="entry name" value="Nucleotidyltransferase"/>
    <property type="match status" value="1"/>
</dbReference>
<evidence type="ECO:0000256" key="3">
    <source>
        <dbReference type="ARBA" id="ARBA00022694"/>
    </source>
</evidence>
<evidence type="ECO:0000259" key="14">
    <source>
        <dbReference type="Pfam" id="PF13735"/>
    </source>
</evidence>
<keyword evidence="8 11" id="KW-0067">ATP-binding</keyword>
<dbReference type="Gene3D" id="3.30.460.10">
    <property type="entry name" value="Beta Polymerase, domain 2"/>
    <property type="match status" value="1"/>
</dbReference>
<comment type="function">
    <text evidence="11">Catalyzes the addition and repair of the essential 3'-terminal CCA sequence in tRNAs without using a nucleic acid template. Adds these three nucleotides in the order of C, C, and A to the tRNA nucleotide-73, using CTP and ATP as substrates and producing inorganic pyrophosphate. tRNA 3'-terminal CCA addition is required both for tRNA processing and repair. Also involved in tRNA surveillance by mediating tandem CCA addition to generate a CCACCA at the 3' terminus of unstable tRNAs. While stable tRNAs receive only 3'-terminal CCA, unstable tRNAs are marked with CCACCA and rapidly degraded.</text>
</comment>
<dbReference type="HAMAP" id="MF_01263">
    <property type="entry name" value="CCA_bact_type3"/>
    <property type="match status" value="1"/>
</dbReference>
<evidence type="ECO:0000259" key="12">
    <source>
        <dbReference type="Pfam" id="PF01743"/>
    </source>
</evidence>
<protein>
    <recommendedName>
        <fullName evidence="11">CCA-adding enzyme</fullName>
        <ecNumber evidence="11">2.7.7.72</ecNumber>
    </recommendedName>
    <alternativeName>
        <fullName evidence="11">CCA tRNA nucleotidyltransferase</fullName>
    </alternativeName>
    <alternativeName>
        <fullName evidence="11">tRNA CCA-pyrophosphorylase</fullName>
    </alternativeName>
    <alternativeName>
        <fullName evidence="11">tRNA adenylyl-/cytidylyl- transferase</fullName>
    </alternativeName>
    <alternativeName>
        <fullName evidence="11">tRNA nucleotidyltransferase</fullName>
    </alternativeName>
    <alternativeName>
        <fullName evidence="11">tRNA-NT</fullName>
    </alternativeName>
</protein>
<dbReference type="NCBIfam" id="NF009814">
    <property type="entry name" value="PRK13299.1"/>
    <property type="match status" value="1"/>
</dbReference>
<evidence type="ECO:0000256" key="6">
    <source>
        <dbReference type="ARBA" id="ARBA00022741"/>
    </source>
</evidence>
<dbReference type="InterPro" id="IPR050264">
    <property type="entry name" value="Bact_CCA-adding_enz_type3_sf"/>
</dbReference>
<comment type="catalytic activity">
    <reaction evidence="11">
        <text>a tRNA with a 3' CCA end + 2 CTP + ATP = a tRNA with a 3' CCACCA end + 3 diphosphate</text>
        <dbReference type="Rhea" id="RHEA:76235"/>
        <dbReference type="Rhea" id="RHEA-COMP:10468"/>
        <dbReference type="Rhea" id="RHEA-COMP:18655"/>
        <dbReference type="ChEBI" id="CHEBI:30616"/>
        <dbReference type="ChEBI" id="CHEBI:33019"/>
        <dbReference type="ChEBI" id="CHEBI:37563"/>
        <dbReference type="ChEBI" id="CHEBI:83071"/>
        <dbReference type="ChEBI" id="CHEBI:195187"/>
    </reaction>
</comment>
<dbReference type="InterPro" id="IPR002646">
    <property type="entry name" value="PolA_pol_head_dom"/>
</dbReference>
<dbReference type="EMBL" id="JBHSRI010000002">
    <property type="protein sequence ID" value="MFC6038542.1"/>
    <property type="molecule type" value="Genomic_DNA"/>
</dbReference>
<dbReference type="Gene3D" id="1.20.58.560">
    <property type="match status" value="1"/>
</dbReference>
<keyword evidence="16" id="KW-1185">Reference proteome</keyword>
<keyword evidence="10 11" id="KW-0694">RNA-binding</keyword>
<feature type="binding site" evidence="11">
    <location>
        <position position="156"/>
    </location>
    <ligand>
        <name>CTP</name>
        <dbReference type="ChEBI" id="CHEBI:37563"/>
    </ligand>
</feature>
<dbReference type="InterPro" id="IPR023068">
    <property type="entry name" value="CCA-adding_enz_firmicutes"/>
</dbReference>
<comment type="cofactor">
    <cofactor evidence="1 11">
        <name>Mg(2+)</name>
        <dbReference type="ChEBI" id="CHEBI:18420"/>
    </cofactor>
</comment>
<dbReference type="Pfam" id="PF13735">
    <property type="entry name" value="tRNA_NucTran2_2"/>
    <property type="match status" value="1"/>
</dbReference>
<feature type="binding site" evidence="11">
    <location>
        <position position="42"/>
    </location>
    <ligand>
        <name>Mg(2+)</name>
        <dbReference type="ChEBI" id="CHEBI:18420"/>
    </ligand>
</feature>
<keyword evidence="2 11" id="KW-0808">Transferase</keyword>
<feature type="domain" description="tRNA nucleotidyltransferase/poly(A) polymerase RNA and SrmB- binding" evidence="13">
    <location>
        <begin position="171"/>
        <end position="226"/>
    </location>
</feature>
<evidence type="ECO:0000259" key="13">
    <source>
        <dbReference type="Pfam" id="PF12627"/>
    </source>
</evidence>
<comment type="similarity">
    <text evidence="11">Belongs to the tRNA nucleotidyltransferase/poly(A) polymerase family. Bacterial CCA-adding enzyme type 3 subfamily.</text>
</comment>
<dbReference type="InterPro" id="IPR032828">
    <property type="entry name" value="PolyA_RNA-bd"/>
</dbReference>
<feature type="binding site" evidence="11">
    <location>
        <position position="29"/>
    </location>
    <ligand>
        <name>CTP</name>
        <dbReference type="ChEBI" id="CHEBI:37563"/>
    </ligand>
</feature>
<dbReference type="PANTHER" id="PTHR46173:SF1">
    <property type="entry name" value="CCA TRNA NUCLEOTIDYLTRANSFERASE 1, MITOCHONDRIAL"/>
    <property type="match status" value="1"/>
</dbReference>
<evidence type="ECO:0000256" key="11">
    <source>
        <dbReference type="HAMAP-Rule" id="MF_01263"/>
    </source>
</evidence>
<keyword evidence="6 11" id="KW-0547">Nucleotide-binding</keyword>
<organism evidence="15 16">
    <name type="scientific">Paenisporosarcina macmurdoensis</name>
    <dbReference type="NCBI Taxonomy" id="212659"/>
    <lineage>
        <taxon>Bacteria</taxon>
        <taxon>Bacillati</taxon>
        <taxon>Bacillota</taxon>
        <taxon>Bacilli</taxon>
        <taxon>Bacillales</taxon>
        <taxon>Caryophanaceae</taxon>
        <taxon>Paenisporosarcina</taxon>
    </lineage>
</organism>
<evidence type="ECO:0000256" key="7">
    <source>
        <dbReference type="ARBA" id="ARBA00022800"/>
    </source>
</evidence>
<feature type="binding site" evidence="11">
    <location>
        <position position="113"/>
    </location>
    <ligand>
        <name>CTP</name>
        <dbReference type="ChEBI" id="CHEBI:37563"/>
    </ligand>
</feature>
<dbReference type="EC" id="2.7.7.72" evidence="11"/>
<feature type="binding site" evidence="11">
    <location>
        <position position="32"/>
    </location>
    <ligand>
        <name>CTP</name>
        <dbReference type="ChEBI" id="CHEBI:37563"/>
    </ligand>
</feature>
<sequence>MFTTEQWQAGKKIIEALIQHGYEAVFVGGAVRDFVRHKVANDIDIATSALPSEVKTIFNRTVDLGLAHGTVLVIENHVPIEVTTFRTEGEYTDHRRPSDVKFVHSLEEDLKRRDFTMNALAMTADFQVVDLFDGQRDLHNGIIRTVGEPIERFKEDALRMLRAIRFTGQLGFSIDNATLEAIKLCANDLAYVSVERVSAELEKMWLSSNLDKGMTYLGQSHLAMHLPGDFPFEDARWNQLGNPQNVLVCWAFLCLLQEKPNSSELASVFKLSNELKLQITHLVQATQIRDERLFTIDDLYRFEENILVQAERLSRVLCNDIEQMPIEVIVQQKQALPIQSIRELVISGQDVMEWFNKPGGPWLKETLCRMEHAVLHQKVVNNATKLKEWIMNESNSEI</sequence>
<feature type="binding site" evidence="11">
    <location>
        <position position="162"/>
    </location>
    <ligand>
        <name>CTP</name>
        <dbReference type="ChEBI" id="CHEBI:37563"/>
    </ligand>
</feature>
<gene>
    <name evidence="11" type="primary">cca</name>
    <name evidence="15" type="ORF">ACFPYN_03635</name>
</gene>
<keyword evidence="3 11" id="KW-0819">tRNA processing</keyword>
<dbReference type="Pfam" id="PF12627">
    <property type="entry name" value="PolyA_pol_RNAbd"/>
    <property type="match status" value="1"/>
</dbReference>
<dbReference type="InterPro" id="IPR043519">
    <property type="entry name" value="NT_sf"/>
</dbReference>
<feature type="binding site" evidence="11">
    <location>
        <position position="165"/>
    </location>
    <ligand>
        <name>CTP</name>
        <dbReference type="ChEBI" id="CHEBI:37563"/>
    </ligand>
</feature>
<feature type="binding site" evidence="11">
    <location>
        <position position="44"/>
    </location>
    <ligand>
        <name>Mg(2+)</name>
        <dbReference type="ChEBI" id="CHEBI:18420"/>
    </ligand>
</feature>
<dbReference type="GO" id="GO:0004810">
    <property type="term" value="F:CCA tRNA nucleotidyltransferase activity"/>
    <property type="evidence" value="ECO:0007669"/>
    <property type="project" value="UniProtKB-EC"/>
</dbReference>
<comment type="catalytic activity">
    <reaction evidence="11">
        <text>a tRNA precursor + 2 CTP + ATP = a tRNA with a 3' CCA end + 3 diphosphate</text>
        <dbReference type="Rhea" id="RHEA:14433"/>
        <dbReference type="Rhea" id="RHEA-COMP:10465"/>
        <dbReference type="Rhea" id="RHEA-COMP:10468"/>
        <dbReference type="ChEBI" id="CHEBI:30616"/>
        <dbReference type="ChEBI" id="CHEBI:33019"/>
        <dbReference type="ChEBI" id="CHEBI:37563"/>
        <dbReference type="ChEBI" id="CHEBI:74896"/>
        <dbReference type="ChEBI" id="CHEBI:83071"/>
        <dbReference type="EC" id="2.7.7.72"/>
    </reaction>
</comment>
<feature type="binding site" evidence="11">
    <location>
        <position position="159"/>
    </location>
    <ligand>
        <name>ATP</name>
        <dbReference type="ChEBI" id="CHEBI:30616"/>
    </ligand>
</feature>
<dbReference type="PANTHER" id="PTHR46173">
    <property type="entry name" value="CCA TRNA NUCLEOTIDYLTRANSFERASE 1, MITOCHONDRIAL"/>
    <property type="match status" value="1"/>
</dbReference>
<evidence type="ECO:0000256" key="1">
    <source>
        <dbReference type="ARBA" id="ARBA00001946"/>
    </source>
</evidence>